<sequence length="64" mass="7433">MIFYFWSEATPCHVRQGKLYWQTVKICDIGRNRRVADSPENGLQAKPAMEIRGYPWNVFGLSAQ</sequence>
<proteinExistence type="predicted"/>
<keyword evidence="2" id="KW-1185">Reference proteome</keyword>
<dbReference type="STRING" id="1195236.CTER_2621"/>
<reference evidence="1 2" key="1">
    <citation type="journal article" date="2013" name="Genome Announc.">
        <title>Draft Genome Sequence of the Cellulolytic, Mesophilic, Anaerobic Bacterium Clostridium termitidis Strain CT1112 (DSM 5398).</title>
        <authorList>
            <person name="Lal S."/>
            <person name="Ramachandran U."/>
            <person name="Zhang X."/>
            <person name="Munir R."/>
            <person name="Sparling R."/>
            <person name="Levin D.B."/>
        </authorList>
    </citation>
    <scope>NUCLEOTIDE SEQUENCE [LARGE SCALE GENOMIC DNA]</scope>
    <source>
        <strain evidence="1 2">CT1112</strain>
    </source>
</reference>
<accession>S0FI09</accession>
<protein>
    <submittedName>
        <fullName evidence="1">Uncharacterized protein</fullName>
    </submittedName>
</protein>
<evidence type="ECO:0000313" key="1">
    <source>
        <dbReference type="EMBL" id="EMS71475.1"/>
    </source>
</evidence>
<evidence type="ECO:0000313" key="2">
    <source>
        <dbReference type="Proteomes" id="UP000014155"/>
    </source>
</evidence>
<name>S0FI09_RUMCE</name>
<comment type="caution">
    <text evidence="1">The sequence shown here is derived from an EMBL/GenBank/DDBJ whole genome shotgun (WGS) entry which is preliminary data.</text>
</comment>
<dbReference type="Proteomes" id="UP000014155">
    <property type="component" value="Unassembled WGS sequence"/>
</dbReference>
<dbReference type="EMBL" id="AORV01000036">
    <property type="protein sequence ID" value="EMS71475.1"/>
    <property type="molecule type" value="Genomic_DNA"/>
</dbReference>
<organism evidence="1 2">
    <name type="scientific">Ruminiclostridium cellobioparum subsp. termitidis CT1112</name>
    <dbReference type="NCBI Taxonomy" id="1195236"/>
    <lineage>
        <taxon>Bacteria</taxon>
        <taxon>Bacillati</taxon>
        <taxon>Bacillota</taxon>
        <taxon>Clostridia</taxon>
        <taxon>Eubacteriales</taxon>
        <taxon>Oscillospiraceae</taxon>
        <taxon>Ruminiclostridium</taxon>
    </lineage>
</organism>
<dbReference type="AlphaFoldDB" id="S0FI09"/>
<gene>
    <name evidence="1" type="ORF">CTER_2621</name>
</gene>